<keyword evidence="1" id="KW-0732">Signal</keyword>
<proteinExistence type="predicted"/>
<dbReference type="EMBL" id="BSQG01000002">
    <property type="protein sequence ID" value="GLU47041.1"/>
    <property type="molecule type" value="Genomic_DNA"/>
</dbReference>
<feature type="signal peptide" evidence="1">
    <location>
        <begin position="1"/>
        <end position="27"/>
    </location>
</feature>
<evidence type="ECO:0000313" key="3">
    <source>
        <dbReference type="Proteomes" id="UP001165092"/>
    </source>
</evidence>
<accession>A0A9W6UGA7</accession>
<sequence>MRRIAKLAAVGAIGAALVGFGASAASATSFGHQHQHVTQCTQDQPSTGLGGLIGAGLGLNVLNQCYAYNNN</sequence>
<evidence type="ECO:0000313" key="2">
    <source>
        <dbReference type="EMBL" id="GLU47041.1"/>
    </source>
</evidence>
<dbReference type="AlphaFoldDB" id="A0A9W6UGA7"/>
<gene>
    <name evidence="2" type="ORF">Nans01_13920</name>
</gene>
<protein>
    <submittedName>
        <fullName evidence="2">Uncharacterized protein</fullName>
    </submittedName>
</protein>
<comment type="caution">
    <text evidence="2">The sequence shown here is derived from an EMBL/GenBank/DDBJ whole genome shotgun (WGS) entry which is preliminary data.</text>
</comment>
<dbReference type="RefSeq" id="WP_285758018.1">
    <property type="nucleotide sequence ID" value="NZ_BSQG01000002.1"/>
</dbReference>
<organism evidence="2 3">
    <name type="scientific">Nocardiopsis ansamitocini</name>
    <dbReference type="NCBI Taxonomy" id="1670832"/>
    <lineage>
        <taxon>Bacteria</taxon>
        <taxon>Bacillati</taxon>
        <taxon>Actinomycetota</taxon>
        <taxon>Actinomycetes</taxon>
        <taxon>Streptosporangiales</taxon>
        <taxon>Nocardiopsidaceae</taxon>
        <taxon>Nocardiopsis</taxon>
    </lineage>
</organism>
<feature type="chain" id="PRO_5040972556" evidence="1">
    <location>
        <begin position="28"/>
        <end position="71"/>
    </location>
</feature>
<keyword evidence="3" id="KW-1185">Reference proteome</keyword>
<dbReference type="Proteomes" id="UP001165092">
    <property type="component" value="Unassembled WGS sequence"/>
</dbReference>
<evidence type="ECO:0000256" key="1">
    <source>
        <dbReference type="SAM" id="SignalP"/>
    </source>
</evidence>
<reference evidence="2" key="1">
    <citation type="submission" date="2023-02" db="EMBL/GenBank/DDBJ databases">
        <title>Nocardiopsis ansamitocini NBRC 112285.</title>
        <authorList>
            <person name="Ichikawa N."/>
            <person name="Sato H."/>
            <person name="Tonouchi N."/>
        </authorList>
    </citation>
    <scope>NUCLEOTIDE SEQUENCE</scope>
    <source>
        <strain evidence="2">NBRC 112285</strain>
    </source>
</reference>
<name>A0A9W6UGA7_9ACTN</name>